<feature type="compositionally biased region" description="Low complexity" evidence="1">
    <location>
        <begin position="39"/>
        <end position="57"/>
    </location>
</feature>
<evidence type="ECO:0000259" key="2">
    <source>
        <dbReference type="Pfam" id="PF24764"/>
    </source>
</evidence>
<dbReference type="Proteomes" id="UP000076532">
    <property type="component" value="Unassembled WGS sequence"/>
</dbReference>
<keyword evidence="4" id="KW-1185">Reference proteome</keyword>
<proteinExistence type="predicted"/>
<evidence type="ECO:0000313" key="4">
    <source>
        <dbReference type="Proteomes" id="UP000076532"/>
    </source>
</evidence>
<gene>
    <name evidence="3" type="ORF">FIBSPDRAFT_1017748</name>
</gene>
<accession>A0A166L1I0</accession>
<dbReference type="InterPro" id="IPR058913">
    <property type="entry name" value="Integrase_dom_put"/>
</dbReference>
<name>A0A166L1I0_9AGAM</name>
<dbReference type="OrthoDB" id="5392716at2759"/>
<dbReference type="PANTHER" id="PTHR46177">
    <property type="entry name" value="INTEGRASE CATALYTIC DOMAIN-CONTAINING PROTEIN"/>
    <property type="match status" value="1"/>
</dbReference>
<organism evidence="3 4">
    <name type="scientific">Athelia psychrophila</name>
    <dbReference type="NCBI Taxonomy" id="1759441"/>
    <lineage>
        <taxon>Eukaryota</taxon>
        <taxon>Fungi</taxon>
        <taxon>Dikarya</taxon>
        <taxon>Basidiomycota</taxon>
        <taxon>Agaricomycotina</taxon>
        <taxon>Agaricomycetes</taxon>
        <taxon>Agaricomycetidae</taxon>
        <taxon>Atheliales</taxon>
        <taxon>Atheliaceae</taxon>
        <taxon>Athelia</taxon>
    </lineage>
</organism>
<dbReference type="STRING" id="436010.A0A166L1I0"/>
<feature type="domain" description="Integrase core" evidence="2">
    <location>
        <begin position="207"/>
        <end position="383"/>
    </location>
</feature>
<dbReference type="EMBL" id="KV417539">
    <property type="protein sequence ID" value="KZP22478.1"/>
    <property type="molecule type" value="Genomic_DNA"/>
</dbReference>
<protein>
    <recommendedName>
        <fullName evidence="2">Integrase core domain-containing protein</fullName>
    </recommendedName>
</protein>
<feature type="region of interest" description="Disordered" evidence="1">
    <location>
        <begin position="1"/>
        <end position="74"/>
    </location>
</feature>
<evidence type="ECO:0000313" key="3">
    <source>
        <dbReference type="EMBL" id="KZP22478.1"/>
    </source>
</evidence>
<sequence length="431" mass="48454">MPPIMVSKGKKRASSPAPSSHESDGSLHDRSTDLDSESESSGAEDTTAEATGDTSTSVHHTRNPTGRNQWARICESPSTPSIAIELLRELNRRNIIGYKDIMEELYKRGFNVGRSKLAVYLKQTGIGSSRKHLIPRDIADQLVLDEMSTDPMMSRGPRDIKEALSLRGQHIPRPQVEAVMRAFAPAGFEQRKPSAKKMKRSALVSLGPNAEWSLDGHDKLMDAGFGIYGIRDKWSGKLLYYVVMPSNRYAAAVGVVYLRCVRKCGGISYQTASDRGSEIRDAYAFQIALRELFAPDLDVNLIPPWIFLSSPRNITIERGWRPLFEKWGMNILFFFNQGALGGFYKPNDYLHKQTSNWIWFPLVQSDLNIWVARQNAHRIRRQSAKLLPSGGRPDHFYENPQLYGGEPCLIPVDTEIIDGLLDQCDEGMEKL</sequence>
<reference evidence="3 4" key="1">
    <citation type="journal article" date="2016" name="Mol. Biol. Evol.">
        <title>Comparative Genomics of Early-Diverging Mushroom-Forming Fungi Provides Insights into the Origins of Lignocellulose Decay Capabilities.</title>
        <authorList>
            <person name="Nagy L.G."/>
            <person name="Riley R."/>
            <person name="Tritt A."/>
            <person name="Adam C."/>
            <person name="Daum C."/>
            <person name="Floudas D."/>
            <person name="Sun H."/>
            <person name="Yadav J.S."/>
            <person name="Pangilinan J."/>
            <person name="Larsson K.H."/>
            <person name="Matsuura K."/>
            <person name="Barry K."/>
            <person name="Labutti K."/>
            <person name="Kuo R."/>
            <person name="Ohm R.A."/>
            <person name="Bhattacharya S.S."/>
            <person name="Shirouzu T."/>
            <person name="Yoshinaga Y."/>
            <person name="Martin F.M."/>
            <person name="Grigoriev I.V."/>
            <person name="Hibbett D.S."/>
        </authorList>
    </citation>
    <scope>NUCLEOTIDE SEQUENCE [LARGE SCALE GENOMIC DNA]</scope>
    <source>
        <strain evidence="3 4">CBS 109695</strain>
    </source>
</reference>
<evidence type="ECO:0000256" key="1">
    <source>
        <dbReference type="SAM" id="MobiDB-lite"/>
    </source>
</evidence>
<dbReference type="Pfam" id="PF24764">
    <property type="entry name" value="rva_4"/>
    <property type="match status" value="1"/>
</dbReference>
<feature type="compositionally biased region" description="Basic and acidic residues" evidence="1">
    <location>
        <begin position="21"/>
        <end position="33"/>
    </location>
</feature>
<dbReference type="AlphaFoldDB" id="A0A166L1I0"/>
<dbReference type="PANTHER" id="PTHR46177:SF1">
    <property type="entry name" value="INTEGRASE CATALYTIC DOMAIN-CONTAINING PROTEIN"/>
    <property type="match status" value="1"/>
</dbReference>